<dbReference type="InterPro" id="IPR036419">
    <property type="entry name" value="Ribosomal_S3_C_sf"/>
</dbReference>
<dbReference type="PANTHER" id="PTHR11760:SF19">
    <property type="entry name" value="SMALL RIBOSOMAL SUBUNIT PROTEIN US3C"/>
    <property type="match status" value="1"/>
</dbReference>
<dbReference type="SUPFAM" id="SSF54686">
    <property type="entry name" value="Ribosomal protein L16p/L10e"/>
    <property type="match status" value="1"/>
</dbReference>
<keyword evidence="9" id="KW-1185">Reference proteome</keyword>
<dbReference type="InterPro" id="IPR009019">
    <property type="entry name" value="KH_sf_prok-type"/>
</dbReference>
<evidence type="ECO:0000313" key="8">
    <source>
        <dbReference type="EMBL" id="CAG8749915.1"/>
    </source>
</evidence>
<dbReference type="PROSITE" id="PS00579">
    <property type="entry name" value="RIBOSOMAL_L29"/>
    <property type="match status" value="1"/>
</dbReference>
<keyword evidence="5" id="KW-0687">Ribonucleoprotein</keyword>
<dbReference type="InterPro" id="IPR015946">
    <property type="entry name" value="KH_dom-like_a/b"/>
</dbReference>
<dbReference type="InterPro" id="IPR016180">
    <property type="entry name" value="Ribosomal_uL16_dom"/>
</dbReference>
<dbReference type="SUPFAM" id="SSF50193">
    <property type="entry name" value="Ribosomal protein L14"/>
    <property type="match status" value="1"/>
</dbReference>
<name>A0ABN7VAL7_GIGMA</name>
<evidence type="ECO:0000256" key="5">
    <source>
        <dbReference type="ARBA" id="ARBA00023274"/>
    </source>
</evidence>
<dbReference type="InterPro" id="IPR018254">
    <property type="entry name" value="Ribosomal_uL29_CS"/>
</dbReference>
<dbReference type="InterPro" id="IPR036049">
    <property type="entry name" value="Ribosomal_uL29_sf"/>
</dbReference>
<dbReference type="SUPFAM" id="SSF54814">
    <property type="entry name" value="Prokaryotic type KH domain (KH-domain type II)"/>
    <property type="match status" value="1"/>
</dbReference>
<dbReference type="CDD" id="cd00427">
    <property type="entry name" value="Ribosomal_L29_HIP"/>
    <property type="match status" value="1"/>
</dbReference>
<reference evidence="8 9" key="1">
    <citation type="submission" date="2021-06" db="EMBL/GenBank/DDBJ databases">
        <authorList>
            <person name="Kallberg Y."/>
            <person name="Tangrot J."/>
            <person name="Rosling A."/>
        </authorList>
    </citation>
    <scope>NUCLEOTIDE SEQUENCE [LARGE SCALE GENOMIC DNA]</scope>
    <source>
        <strain evidence="8 9">120-4 pot B 10/14</strain>
    </source>
</reference>
<dbReference type="SUPFAM" id="SSF46561">
    <property type="entry name" value="Ribosomal protein L29 (L29p)"/>
    <property type="match status" value="1"/>
</dbReference>
<dbReference type="InterPro" id="IPR057258">
    <property type="entry name" value="Ribosomal_uS3"/>
</dbReference>
<comment type="caution">
    <text evidence="8">The sequence shown here is derived from an EMBL/GenBank/DDBJ whole genome shotgun (WGS) entry which is preliminary data.</text>
</comment>
<dbReference type="InterPro" id="IPR012340">
    <property type="entry name" value="NA-bd_OB-fold"/>
</dbReference>
<evidence type="ECO:0000256" key="3">
    <source>
        <dbReference type="ARBA" id="ARBA00010761"/>
    </source>
</evidence>
<dbReference type="CDD" id="cd00337">
    <property type="entry name" value="Ribosomal_uL14"/>
    <property type="match status" value="1"/>
</dbReference>
<dbReference type="Pfam" id="PF00831">
    <property type="entry name" value="Ribosomal_L29"/>
    <property type="match status" value="1"/>
</dbReference>
<gene>
    <name evidence="8" type="ORF">GMARGA_LOCUS16270</name>
</gene>
<dbReference type="SUPFAM" id="SSF54821">
    <property type="entry name" value="Ribosomal protein S3 C-terminal domain"/>
    <property type="match status" value="1"/>
</dbReference>
<dbReference type="CDD" id="cd00364">
    <property type="entry name" value="Ribosomal_uS17"/>
    <property type="match status" value="1"/>
</dbReference>
<comment type="similarity">
    <text evidence="1">Belongs to the universal ribosomal protein uL29 family.</text>
</comment>
<proteinExistence type="inferred from homology"/>
<dbReference type="InterPro" id="IPR036920">
    <property type="entry name" value="Ribosomal_uL16_sf"/>
</dbReference>
<comment type="similarity">
    <text evidence="3">Belongs to the universal ribosomal protein uS3 family.</text>
</comment>
<dbReference type="InterPro" id="IPR036853">
    <property type="entry name" value="Ribosomal_uL14_sf"/>
</dbReference>
<dbReference type="Proteomes" id="UP000789901">
    <property type="component" value="Unassembled WGS sequence"/>
</dbReference>
<protein>
    <submittedName>
        <fullName evidence="8">13881_t:CDS:1</fullName>
    </submittedName>
</protein>
<dbReference type="Gene3D" id="2.40.150.20">
    <property type="entry name" value="Ribosomal protein L14"/>
    <property type="match status" value="1"/>
</dbReference>
<dbReference type="Gene3D" id="3.30.1140.32">
    <property type="entry name" value="Ribosomal protein S3, C-terminal domain"/>
    <property type="match status" value="1"/>
</dbReference>
<comment type="similarity">
    <text evidence="2">Belongs to the universal ribosomal protein uL14 family.</text>
</comment>
<evidence type="ECO:0000256" key="6">
    <source>
        <dbReference type="SAM" id="Coils"/>
    </source>
</evidence>
<accession>A0ABN7VAL7</accession>
<dbReference type="InterPro" id="IPR000218">
    <property type="entry name" value="Ribosomal_uL14"/>
</dbReference>
<dbReference type="Gene3D" id="3.30.300.20">
    <property type="match status" value="1"/>
</dbReference>
<dbReference type="Pfam" id="PF00189">
    <property type="entry name" value="Ribosomal_S3_C"/>
    <property type="match status" value="1"/>
</dbReference>
<feature type="coiled-coil region" evidence="6">
    <location>
        <begin position="189"/>
        <end position="223"/>
    </location>
</feature>
<evidence type="ECO:0000256" key="1">
    <source>
        <dbReference type="ARBA" id="ARBA00009254"/>
    </source>
</evidence>
<dbReference type="NCBIfam" id="TIGR00012">
    <property type="entry name" value="L29"/>
    <property type="match status" value="1"/>
</dbReference>
<evidence type="ECO:0000256" key="4">
    <source>
        <dbReference type="ARBA" id="ARBA00022980"/>
    </source>
</evidence>
<dbReference type="Pfam" id="PF00238">
    <property type="entry name" value="Ribosomal_L14"/>
    <property type="match status" value="1"/>
</dbReference>
<organism evidence="8 9">
    <name type="scientific">Gigaspora margarita</name>
    <dbReference type="NCBI Taxonomy" id="4874"/>
    <lineage>
        <taxon>Eukaryota</taxon>
        <taxon>Fungi</taxon>
        <taxon>Fungi incertae sedis</taxon>
        <taxon>Mucoromycota</taxon>
        <taxon>Glomeromycotina</taxon>
        <taxon>Glomeromycetes</taxon>
        <taxon>Diversisporales</taxon>
        <taxon>Gigasporaceae</taxon>
        <taxon>Gigaspora</taxon>
    </lineage>
</organism>
<dbReference type="HAMAP" id="MF_00374">
    <property type="entry name" value="Ribosomal_uL29"/>
    <property type="match status" value="1"/>
</dbReference>
<dbReference type="SUPFAM" id="SSF50249">
    <property type="entry name" value="Nucleic acid-binding proteins"/>
    <property type="match status" value="1"/>
</dbReference>
<evidence type="ECO:0000259" key="7">
    <source>
        <dbReference type="Pfam" id="PF00189"/>
    </source>
</evidence>
<keyword evidence="6" id="KW-0175">Coiled coil</keyword>
<feature type="domain" description="Small ribosomal subunit protein uS3 C-terminal" evidence="7">
    <location>
        <begin position="371"/>
        <end position="451"/>
    </location>
</feature>
<dbReference type="PANTHER" id="PTHR11760">
    <property type="entry name" value="30S/40S RIBOSOMAL PROTEIN S3"/>
    <property type="match status" value="1"/>
</dbReference>
<dbReference type="InterPro" id="IPR001351">
    <property type="entry name" value="Ribosomal_uS3_C"/>
</dbReference>
<dbReference type="Gene3D" id="3.90.1170.10">
    <property type="entry name" value="Ribosomal protein L10e/L16"/>
    <property type="match status" value="2"/>
</dbReference>
<sequence length="703" mass="79310">MNKNNQHQTCAKCQKELNYLPYHSYAEPPALKSKEGEFYCFDCFKGVSHCKVCGKEAEHIKPFDMCGRYCDFFCSPECLAQDDSRNHETYEEIFAKKDKRFRERAIKNHAYLVPPSEKICKFHKRWQAKGLYIDQVIRPKAQKCEINCGKNSPAGKISYCASCPSSAENNQNGIENESKDGDSSLLTEIETKKTQLQKIKEERGENSEEVKKLQQEITKLLSEQNPNNLSSDKQSQKDLTPLIIGSLLVVALKASPYAIRLGYNQVWNNYFFAGKKEEQIDWLRKDKSIRDYLHSLFPDTDRLKIEYSKNNIVIYLYIPEISLVLGEDNSKIETVMKGIYKIIADEKIAVKINLVEVKKIYSHAQSIANLIAGQLKKRIHSRRIIRDILTGIAAERDVKGGMAELNGRLDESDIAQTKKEKWGKIPLSTIDSNISVGRAVVITSFGTIGIKYEGHVKGNSKVNYGDYGLQAQEGTYISNRVIEAGRKVISPYVKKTVAVVKAGTIIFEIQGLPKDVAYKVLKQASYKLPKNNGEAKELLAKCRSALIVLQMKSKMGQLVQTHQIKKLKKQIARLLTAKRTFTGTVIGLKNAKTATVELVFNKLHPKYHKPIKSKKKIQAHNEEHQLQLGDKVVIKMADNSGAKKLLVIRCLGGSNRRYSCIGDLVIATVKKADPNADPQVGKGKIVLALVVATRRYFHRQNNT</sequence>
<dbReference type="SMART" id="SM01374">
    <property type="entry name" value="Ribosomal_L14"/>
    <property type="match status" value="1"/>
</dbReference>
<dbReference type="InterPro" id="IPR001854">
    <property type="entry name" value="Ribosomal_uL29"/>
</dbReference>
<dbReference type="CDD" id="cd01433">
    <property type="entry name" value="Ribosomal_L16_L10e"/>
    <property type="match status" value="1"/>
</dbReference>
<evidence type="ECO:0000256" key="2">
    <source>
        <dbReference type="ARBA" id="ARBA00010745"/>
    </source>
</evidence>
<evidence type="ECO:0000313" key="9">
    <source>
        <dbReference type="Proteomes" id="UP000789901"/>
    </source>
</evidence>
<dbReference type="Gene3D" id="1.10.287.310">
    <property type="match status" value="1"/>
</dbReference>
<keyword evidence="4" id="KW-0689">Ribosomal protein</keyword>
<dbReference type="EMBL" id="CAJVQB010011722">
    <property type="protein sequence ID" value="CAG8749915.1"/>
    <property type="molecule type" value="Genomic_DNA"/>
</dbReference>